<evidence type="ECO:0000313" key="2">
    <source>
        <dbReference type="Proteomes" id="UP000254925"/>
    </source>
</evidence>
<organism evidence="1 2">
    <name type="scientific">Microvirga subterranea</name>
    <dbReference type="NCBI Taxonomy" id="186651"/>
    <lineage>
        <taxon>Bacteria</taxon>
        <taxon>Pseudomonadati</taxon>
        <taxon>Pseudomonadota</taxon>
        <taxon>Alphaproteobacteria</taxon>
        <taxon>Hyphomicrobiales</taxon>
        <taxon>Methylobacteriaceae</taxon>
        <taxon>Microvirga</taxon>
    </lineage>
</organism>
<accession>A0A370HID6</accession>
<reference evidence="1 2" key="1">
    <citation type="submission" date="2018-07" db="EMBL/GenBank/DDBJ databases">
        <title>Genomic Encyclopedia of Type Strains, Phase IV (KMG-IV): sequencing the most valuable type-strain genomes for metagenomic binning, comparative biology and taxonomic classification.</title>
        <authorList>
            <person name="Goeker M."/>
        </authorList>
    </citation>
    <scope>NUCLEOTIDE SEQUENCE [LARGE SCALE GENOMIC DNA]</scope>
    <source>
        <strain evidence="1 2">DSM 14364</strain>
    </source>
</reference>
<sequence>MGDDRLLRKEIRLPLDIARTRIRRHTGLYPDEDLTRDVLSVCDEVLTFVAMTPTLRDAREAVEACCIRLSQVSDRFSERNLAAISKARAQAVAAIDRLQDVLLERRRFECRPRVESVVLRQRSR</sequence>
<evidence type="ECO:0000313" key="1">
    <source>
        <dbReference type="EMBL" id="RDI57923.1"/>
    </source>
</evidence>
<protein>
    <submittedName>
        <fullName evidence="1">Uncharacterized protein</fullName>
    </submittedName>
</protein>
<dbReference type="OrthoDB" id="8019350at2"/>
<dbReference type="AlphaFoldDB" id="A0A370HID6"/>
<dbReference type="Proteomes" id="UP000254925">
    <property type="component" value="Unassembled WGS sequence"/>
</dbReference>
<dbReference type="RefSeq" id="WP_114771148.1">
    <property type="nucleotide sequence ID" value="NZ_QQBB01000006.1"/>
</dbReference>
<gene>
    <name evidence="1" type="ORF">DES45_106237</name>
</gene>
<comment type="caution">
    <text evidence="1">The sequence shown here is derived from an EMBL/GenBank/DDBJ whole genome shotgun (WGS) entry which is preliminary data.</text>
</comment>
<proteinExistence type="predicted"/>
<keyword evidence="2" id="KW-1185">Reference proteome</keyword>
<dbReference type="EMBL" id="QQBB01000006">
    <property type="protein sequence ID" value="RDI57923.1"/>
    <property type="molecule type" value="Genomic_DNA"/>
</dbReference>
<name>A0A370HID6_9HYPH</name>